<dbReference type="Proteomes" id="UP000719766">
    <property type="component" value="Unassembled WGS sequence"/>
</dbReference>
<keyword evidence="2" id="KW-1185">Reference proteome</keyword>
<dbReference type="OrthoDB" id="2678431at2759"/>
<dbReference type="AlphaFoldDB" id="A0A9P7ATW6"/>
<dbReference type="GeneID" id="64600056"/>
<organism evidence="1 2">
    <name type="scientific">Suillus plorans</name>
    <dbReference type="NCBI Taxonomy" id="116603"/>
    <lineage>
        <taxon>Eukaryota</taxon>
        <taxon>Fungi</taxon>
        <taxon>Dikarya</taxon>
        <taxon>Basidiomycota</taxon>
        <taxon>Agaricomycotina</taxon>
        <taxon>Agaricomycetes</taxon>
        <taxon>Agaricomycetidae</taxon>
        <taxon>Boletales</taxon>
        <taxon>Suillineae</taxon>
        <taxon>Suillaceae</taxon>
        <taxon>Suillus</taxon>
    </lineage>
</organism>
<dbReference type="EMBL" id="JABBWE010000018">
    <property type="protein sequence ID" value="KAG1796719.1"/>
    <property type="molecule type" value="Genomic_DNA"/>
</dbReference>
<proteinExistence type="predicted"/>
<reference evidence="1" key="1">
    <citation type="journal article" date="2020" name="New Phytol.">
        <title>Comparative genomics reveals dynamic genome evolution in host specialist ectomycorrhizal fungi.</title>
        <authorList>
            <person name="Lofgren L.A."/>
            <person name="Nguyen N.H."/>
            <person name="Vilgalys R."/>
            <person name="Ruytinx J."/>
            <person name="Liao H.L."/>
            <person name="Branco S."/>
            <person name="Kuo A."/>
            <person name="LaButti K."/>
            <person name="Lipzen A."/>
            <person name="Andreopoulos W."/>
            <person name="Pangilinan J."/>
            <person name="Riley R."/>
            <person name="Hundley H."/>
            <person name="Na H."/>
            <person name="Barry K."/>
            <person name="Grigoriev I.V."/>
            <person name="Stajich J.E."/>
            <person name="Kennedy P.G."/>
        </authorList>
    </citation>
    <scope>NUCLEOTIDE SEQUENCE</scope>
    <source>
        <strain evidence="1">S12</strain>
    </source>
</reference>
<evidence type="ECO:0000313" key="2">
    <source>
        <dbReference type="Proteomes" id="UP000719766"/>
    </source>
</evidence>
<sequence length="168" mass="18908">MGQAQAARTTTAVLLLSSQQVSSPPGHLDFRAIPQQSIPSAKLGVALLGDERFEYDKTRVPEPPTIHLLKDIDRLCEEWESSNLLCVGGRGIPVKHWGKFYKRAKGVKTTAWDALRVEWGNWKFIAEERQHYPDTASFWHAFSDGNGKRFLYQQILNSIAEQRTSAAA</sequence>
<comment type="caution">
    <text evidence="1">The sequence shown here is derived from an EMBL/GenBank/DDBJ whole genome shotgun (WGS) entry which is preliminary data.</text>
</comment>
<protein>
    <submittedName>
        <fullName evidence="1">Uncharacterized protein</fullName>
    </submittedName>
</protein>
<name>A0A9P7ATW6_9AGAM</name>
<gene>
    <name evidence="1" type="ORF">HD556DRAFT_1441404</name>
</gene>
<dbReference type="RefSeq" id="XP_041162076.1">
    <property type="nucleotide sequence ID" value="XM_041306292.1"/>
</dbReference>
<accession>A0A9P7ATW6</accession>
<evidence type="ECO:0000313" key="1">
    <source>
        <dbReference type="EMBL" id="KAG1796719.1"/>
    </source>
</evidence>